<name>A0A177CEP0_9PLEO</name>
<accession>A0A177CEP0</accession>
<dbReference type="EMBL" id="KV441552">
    <property type="protein sequence ID" value="OAG06104.1"/>
    <property type="molecule type" value="Genomic_DNA"/>
</dbReference>
<dbReference type="InParanoid" id="A0A177CEP0"/>
<evidence type="ECO:0000313" key="1">
    <source>
        <dbReference type="EMBL" id="OAG06104.1"/>
    </source>
</evidence>
<dbReference type="RefSeq" id="XP_018036469.1">
    <property type="nucleotide sequence ID" value="XM_018180199.1"/>
</dbReference>
<sequence length="174" mass="19606">MYHSICLVSRDRRRVAGLGVAHRELPKSCRELQGRVNASRGPFRLVTQISTIVLASCRWLARKLPNNDVNSSSRPRSFHCNRMAGLNSCGRTCANDSQADITKARITGWLLENTFVKVIPEAAIVEMTMPEAAIAVAVTVAVANKRLRRRLKLTERRFPSPWQSTVVHGRLFRR</sequence>
<proteinExistence type="predicted"/>
<dbReference type="AlphaFoldDB" id="A0A177CEP0"/>
<dbReference type="Proteomes" id="UP000077069">
    <property type="component" value="Unassembled WGS sequence"/>
</dbReference>
<gene>
    <name evidence="1" type="ORF">CC84DRAFT_1176163</name>
</gene>
<reference evidence="1 2" key="1">
    <citation type="submission" date="2016-05" db="EMBL/GenBank/DDBJ databases">
        <title>Comparative analysis of secretome profiles of manganese(II)-oxidizing ascomycete fungi.</title>
        <authorList>
            <consortium name="DOE Joint Genome Institute"/>
            <person name="Zeiner C.A."/>
            <person name="Purvine S.O."/>
            <person name="Zink E.M."/>
            <person name="Wu S."/>
            <person name="Pasa-Tolic L."/>
            <person name="Chaput D.L."/>
            <person name="Haridas S."/>
            <person name="Grigoriev I.V."/>
            <person name="Santelli C.M."/>
            <person name="Hansel C.M."/>
        </authorList>
    </citation>
    <scope>NUCLEOTIDE SEQUENCE [LARGE SCALE GENOMIC DNA]</scope>
    <source>
        <strain evidence="1 2">AP3s5-JAC2a</strain>
    </source>
</reference>
<organism evidence="1 2">
    <name type="scientific">Paraphaeosphaeria sporulosa</name>
    <dbReference type="NCBI Taxonomy" id="1460663"/>
    <lineage>
        <taxon>Eukaryota</taxon>
        <taxon>Fungi</taxon>
        <taxon>Dikarya</taxon>
        <taxon>Ascomycota</taxon>
        <taxon>Pezizomycotina</taxon>
        <taxon>Dothideomycetes</taxon>
        <taxon>Pleosporomycetidae</taxon>
        <taxon>Pleosporales</taxon>
        <taxon>Massarineae</taxon>
        <taxon>Didymosphaeriaceae</taxon>
        <taxon>Paraphaeosphaeria</taxon>
    </lineage>
</organism>
<evidence type="ECO:0000313" key="2">
    <source>
        <dbReference type="Proteomes" id="UP000077069"/>
    </source>
</evidence>
<dbReference type="GeneID" id="28763685"/>
<protein>
    <submittedName>
        <fullName evidence="1">Uncharacterized protein</fullName>
    </submittedName>
</protein>
<keyword evidence="2" id="KW-1185">Reference proteome</keyword>